<name>A0A9N9I3M6_9GLOM</name>
<protein>
    <submittedName>
        <fullName evidence="1">21552_t:CDS:1</fullName>
    </submittedName>
</protein>
<dbReference type="AlphaFoldDB" id="A0A9N9I3M6"/>
<keyword evidence="2" id="KW-1185">Reference proteome</keyword>
<reference evidence="1" key="1">
    <citation type="submission" date="2021-06" db="EMBL/GenBank/DDBJ databases">
        <authorList>
            <person name="Kallberg Y."/>
            <person name="Tangrot J."/>
            <person name="Rosling A."/>
        </authorList>
    </citation>
    <scope>NUCLEOTIDE SEQUENCE</scope>
    <source>
        <strain evidence="1">MA453B</strain>
    </source>
</reference>
<sequence>VRAVPPVQNKLRGKIETVPPAVIDKLEFFGTGKEERFIVRGHFPKTFRKLTHKMANPYTLQIYSAINLLKYGEHEIDVFTVHQKHIIRVWNNRLFVQEIAEPEWTEYLRLIIEDISRIPTFFCGEAVKKMLVDTLESYKSNHYSGSESKKQTFQGDMLSWNVVYHDRFETRRNFSLKVQIFNQEQNEEESREPIEKSIELPSNHFLLSKSTYFMECKLLESEDLLMITPIGVFIWTVKSDGEIGLLYYWGIYDGIRSKIPKEGIIMNLEWILDNDHLKFSNKKLLPPPHFNKIVKMRKRSTWFTDNDREWVTNAPNFHNLLEDYMDNVLLLELYGDNLMCALLQEDDDELIEAFFKKCLKLSELQIEEGNLSSFSKLVNIIFSSFPQLSEKSFTFVTRLLAHLAFIPSHNFKDSLNYAGSNPPYLSYSLLDMINMTIKVDTIEGVGLKIDGVEKKIDGIESEVKTMVKSEGVEKRFNEFGEDIKSIEVKINTIMKLIEKLSSGQKDSDDNGHRDEE</sequence>
<proteinExistence type="predicted"/>
<dbReference type="EMBL" id="CAJVPY010010466">
    <property type="protein sequence ID" value="CAG8719034.1"/>
    <property type="molecule type" value="Genomic_DNA"/>
</dbReference>
<feature type="non-terminal residue" evidence="1">
    <location>
        <position position="516"/>
    </location>
</feature>
<gene>
    <name evidence="1" type="ORF">DERYTH_LOCUS14171</name>
</gene>
<comment type="caution">
    <text evidence="1">The sequence shown here is derived from an EMBL/GenBank/DDBJ whole genome shotgun (WGS) entry which is preliminary data.</text>
</comment>
<organism evidence="1 2">
    <name type="scientific">Dentiscutata erythropus</name>
    <dbReference type="NCBI Taxonomy" id="1348616"/>
    <lineage>
        <taxon>Eukaryota</taxon>
        <taxon>Fungi</taxon>
        <taxon>Fungi incertae sedis</taxon>
        <taxon>Mucoromycota</taxon>
        <taxon>Glomeromycotina</taxon>
        <taxon>Glomeromycetes</taxon>
        <taxon>Diversisporales</taxon>
        <taxon>Gigasporaceae</taxon>
        <taxon>Dentiscutata</taxon>
    </lineage>
</organism>
<evidence type="ECO:0000313" key="1">
    <source>
        <dbReference type="EMBL" id="CAG8719034.1"/>
    </source>
</evidence>
<dbReference type="Proteomes" id="UP000789405">
    <property type="component" value="Unassembled WGS sequence"/>
</dbReference>
<dbReference type="OrthoDB" id="2425797at2759"/>
<evidence type="ECO:0000313" key="2">
    <source>
        <dbReference type="Proteomes" id="UP000789405"/>
    </source>
</evidence>
<accession>A0A9N9I3M6</accession>